<dbReference type="GO" id="GO:0003872">
    <property type="term" value="F:6-phosphofructokinase activity"/>
    <property type="evidence" value="ECO:0000318"/>
    <property type="project" value="GO_Central"/>
</dbReference>
<dbReference type="InterPro" id="IPR000023">
    <property type="entry name" value="Phosphofructokinase_dom"/>
</dbReference>
<dbReference type="PANTHER" id="PTHR13697:SF4">
    <property type="entry name" value="ATP-DEPENDENT 6-PHOSPHOFRUCTOKINASE"/>
    <property type="match status" value="1"/>
</dbReference>
<keyword evidence="5" id="KW-0963">Cytoplasm</keyword>
<evidence type="ECO:0000256" key="2">
    <source>
        <dbReference type="ARBA" id="ARBA00004496"/>
    </source>
</evidence>
<reference evidence="15" key="2">
    <citation type="journal article" date="2007" name="Science">
        <title>Draft genome sequence of the sexually transmitted pathogen Trichomonas vaginalis.</title>
        <authorList>
            <person name="Carlton J.M."/>
            <person name="Hirt R.P."/>
            <person name="Silva J.C."/>
            <person name="Delcher A.L."/>
            <person name="Schatz M."/>
            <person name="Zhao Q."/>
            <person name="Wortman J.R."/>
            <person name="Bidwell S.L."/>
            <person name="Alsmark U.C.M."/>
            <person name="Besteiro S."/>
            <person name="Sicheritz-Ponten T."/>
            <person name="Noel C.J."/>
            <person name="Dacks J.B."/>
            <person name="Foster P.G."/>
            <person name="Simillion C."/>
            <person name="Van de Peer Y."/>
            <person name="Miranda-Saavedra D."/>
            <person name="Barton G.J."/>
            <person name="Westrop G.D."/>
            <person name="Mueller S."/>
            <person name="Dessi D."/>
            <person name="Fiori P.L."/>
            <person name="Ren Q."/>
            <person name="Paulsen I."/>
            <person name="Zhang H."/>
            <person name="Bastida-Corcuera F.D."/>
            <person name="Simoes-Barbosa A."/>
            <person name="Brown M.T."/>
            <person name="Hayes R.D."/>
            <person name="Mukherjee M."/>
            <person name="Okumura C.Y."/>
            <person name="Schneider R."/>
            <person name="Smith A.J."/>
            <person name="Vanacova S."/>
            <person name="Villalvazo M."/>
            <person name="Haas B.J."/>
            <person name="Pertea M."/>
            <person name="Feldblyum T.V."/>
            <person name="Utterback T.R."/>
            <person name="Shu C.L."/>
            <person name="Osoegawa K."/>
            <person name="de Jong P.J."/>
            <person name="Hrdy I."/>
            <person name="Horvathova L."/>
            <person name="Zubacova Z."/>
            <person name="Dolezal P."/>
            <person name="Malik S.B."/>
            <person name="Logsdon J.M. Jr."/>
            <person name="Henze K."/>
            <person name="Gupta A."/>
            <person name="Wang C.C."/>
            <person name="Dunne R.L."/>
            <person name="Upcroft J.A."/>
            <person name="Upcroft P."/>
            <person name="White O."/>
            <person name="Salzberg S.L."/>
            <person name="Tang P."/>
            <person name="Chiu C.-H."/>
            <person name="Lee Y.-S."/>
            <person name="Embley T.M."/>
            <person name="Coombs G.H."/>
            <person name="Mottram J.C."/>
            <person name="Tachezy J."/>
            <person name="Fraser-Liggett C.M."/>
            <person name="Johnson P.J."/>
        </authorList>
    </citation>
    <scope>NUCLEOTIDE SEQUENCE [LARGE SCALE GENOMIC DNA]</scope>
    <source>
        <strain evidence="15">G3</strain>
    </source>
</reference>
<dbReference type="InterPro" id="IPR022953">
    <property type="entry name" value="ATP_PFK"/>
</dbReference>
<keyword evidence="11" id="KW-0460">Magnesium</keyword>
<dbReference type="PANTHER" id="PTHR13697">
    <property type="entry name" value="PHOSPHOFRUCTOKINASE"/>
    <property type="match status" value="1"/>
</dbReference>
<dbReference type="GO" id="GO:0005524">
    <property type="term" value="F:ATP binding"/>
    <property type="evidence" value="ECO:0007669"/>
    <property type="project" value="UniProtKB-KW"/>
</dbReference>
<evidence type="ECO:0000313" key="16">
    <source>
        <dbReference type="Proteomes" id="UP000001542"/>
    </source>
</evidence>
<dbReference type="InterPro" id="IPR035966">
    <property type="entry name" value="PKF_sf"/>
</dbReference>
<dbReference type="PIRSF" id="PIRSF000532">
    <property type="entry name" value="ATP_PFK_prok"/>
    <property type="match status" value="1"/>
</dbReference>
<dbReference type="OrthoDB" id="537915at2759"/>
<sequence length="324" mass="35206">MKNIAILSSGSDNSGINSAIRAVVRSARHAKVHVYGVNYGYIGLRDDSMKIITSRDVSGQMGKAGCFLGTGRPENLFDDDASFKKMLSNIEKKKIEGLVVIGGYTSLTQSKKFVDAGIPTVAIPSTIQDDIVGTDICLGVDSAVNNIVKNVERIRSCESTMDRTFLIRCEGETCGSLALRAGLVSGADLILTPEQECKDINVIVDKLQKVYQSGKTQCICLISRGWKPGCEALAEYLSKHENETDLSVRETIFGYVQRGGAPTGFDRLMGTNMGALAFQTLTSGQTAKMTALSDGQYTIVPYEAFLDQQKKLDPKMLELFDLTK</sequence>
<accession>A2FR66</accession>
<dbReference type="Proteomes" id="UP000001542">
    <property type="component" value="Unassembled WGS sequence"/>
</dbReference>
<evidence type="ECO:0000256" key="3">
    <source>
        <dbReference type="ARBA" id="ARBA00004679"/>
    </source>
</evidence>
<dbReference type="AlphaFoldDB" id="A2FR66"/>
<dbReference type="NCBIfam" id="NF002872">
    <property type="entry name" value="PRK03202.1"/>
    <property type="match status" value="1"/>
</dbReference>
<dbReference type="RefSeq" id="XP_001305512.1">
    <property type="nucleotide sequence ID" value="XM_001305511.1"/>
</dbReference>
<dbReference type="EC" id="2.7.1.11" evidence="4"/>
<dbReference type="GO" id="GO:0005945">
    <property type="term" value="C:6-phosphofructokinase complex"/>
    <property type="evidence" value="ECO:0000318"/>
    <property type="project" value="GO_Central"/>
</dbReference>
<reference evidence="15" key="1">
    <citation type="submission" date="2006-10" db="EMBL/GenBank/DDBJ databases">
        <authorList>
            <person name="Amadeo P."/>
            <person name="Zhao Q."/>
            <person name="Wortman J."/>
            <person name="Fraser-Liggett C."/>
            <person name="Carlton J."/>
        </authorList>
    </citation>
    <scope>NUCLEOTIDE SEQUENCE</scope>
    <source>
        <strain evidence="15">G3</strain>
    </source>
</reference>
<dbReference type="GO" id="GO:0030388">
    <property type="term" value="P:fructose 1,6-bisphosphate metabolic process"/>
    <property type="evidence" value="ECO:0000318"/>
    <property type="project" value="GO_Central"/>
</dbReference>
<dbReference type="eggNOG" id="KOG2440">
    <property type="taxonomic scope" value="Eukaryota"/>
</dbReference>
<organism evidence="15 16">
    <name type="scientific">Trichomonas vaginalis (strain ATCC PRA-98 / G3)</name>
    <dbReference type="NCBI Taxonomy" id="412133"/>
    <lineage>
        <taxon>Eukaryota</taxon>
        <taxon>Metamonada</taxon>
        <taxon>Parabasalia</taxon>
        <taxon>Trichomonadida</taxon>
        <taxon>Trichomonadidae</taxon>
        <taxon>Trichomonas</taxon>
    </lineage>
</organism>
<dbReference type="GO" id="GO:0061621">
    <property type="term" value="P:canonical glycolysis"/>
    <property type="evidence" value="ECO:0000318"/>
    <property type="project" value="GO_Central"/>
</dbReference>
<dbReference type="VEuPathDB" id="TrichDB:TVAG_496160"/>
<dbReference type="SMR" id="A2FR66"/>
<evidence type="ECO:0000256" key="5">
    <source>
        <dbReference type="ARBA" id="ARBA00022490"/>
    </source>
</evidence>
<keyword evidence="6" id="KW-0808">Transferase</keyword>
<dbReference type="STRING" id="5722.A2FR66"/>
<dbReference type="SUPFAM" id="SSF53784">
    <property type="entry name" value="Phosphofructokinase"/>
    <property type="match status" value="1"/>
</dbReference>
<comment type="subcellular location">
    <subcellularLocation>
        <location evidence="2">Cytoplasm</location>
    </subcellularLocation>
</comment>
<keyword evidence="7" id="KW-0479">Metal-binding</keyword>
<comment type="cofactor">
    <cofactor evidence="1">
        <name>Mg(2+)</name>
        <dbReference type="ChEBI" id="CHEBI:18420"/>
    </cofactor>
</comment>
<dbReference type="GO" id="GO:0046872">
    <property type="term" value="F:metal ion binding"/>
    <property type="evidence" value="ECO:0007669"/>
    <property type="project" value="UniProtKB-KW"/>
</dbReference>
<dbReference type="PRINTS" id="PR00476">
    <property type="entry name" value="PHFRCTKINASE"/>
</dbReference>
<dbReference type="Pfam" id="PF00365">
    <property type="entry name" value="PFK"/>
    <property type="match status" value="1"/>
</dbReference>
<dbReference type="KEGG" id="tva:4750295"/>
<evidence type="ECO:0000256" key="8">
    <source>
        <dbReference type="ARBA" id="ARBA00022741"/>
    </source>
</evidence>
<evidence type="ECO:0000256" key="10">
    <source>
        <dbReference type="ARBA" id="ARBA00022840"/>
    </source>
</evidence>
<dbReference type="Gene3D" id="3.40.50.450">
    <property type="match status" value="1"/>
</dbReference>
<evidence type="ECO:0000256" key="9">
    <source>
        <dbReference type="ARBA" id="ARBA00022777"/>
    </source>
</evidence>
<keyword evidence="12" id="KW-0324">Glycolysis</keyword>
<proteinExistence type="predicted"/>
<comment type="catalytic activity">
    <reaction evidence="13">
        <text>beta-D-fructose 6-phosphate + ATP = beta-D-fructose 1,6-bisphosphate + ADP + H(+)</text>
        <dbReference type="Rhea" id="RHEA:16109"/>
        <dbReference type="ChEBI" id="CHEBI:15378"/>
        <dbReference type="ChEBI" id="CHEBI:30616"/>
        <dbReference type="ChEBI" id="CHEBI:32966"/>
        <dbReference type="ChEBI" id="CHEBI:57634"/>
        <dbReference type="ChEBI" id="CHEBI:456216"/>
        <dbReference type="EC" id="2.7.1.11"/>
    </reaction>
</comment>
<dbReference type="GO" id="GO:0006002">
    <property type="term" value="P:fructose 6-phosphate metabolic process"/>
    <property type="evidence" value="ECO:0000318"/>
    <property type="project" value="GO_Central"/>
</dbReference>
<evidence type="ECO:0000256" key="4">
    <source>
        <dbReference type="ARBA" id="ARBA00012055"/>
    </source>
</evidence>
<keyword evidence="10" id="KW-0067">ATP-binding</keyword>
<feature type="domain" description="Phosphofructokinase" evidence="14">
    <location>
        <begin position="3"/>
        <end position="280"/>
    </location>
</feature>
<evidence type="ECO:0000256" key="7">
    <source>
        <dbReference type="ARBA" id="ARBA00022723"/>
    </source>
</evidence>
<protein>
    <recommendedName>
        <fullName evidence="4">6-phosphofructokinase</fullName>
        <ecNumber evidence="4">2.7.1.11</ecNumber>
    </recommendedName>
</protein>
<evidence type="ECO:0000256" key="6">
    <source>
        <dbReference type="ARBA" id="ARBA00022679"/>
    </source>
</evidence>
<evidence type="ECO:0000256" key="11">
    <source>
        <dbReference type="ARBA" id="ARBA00022842"/>
    </source>
</evidence>
<dbReference type="EMBL" id="DS113958">
    <property type="protein sequence ID" value="EAX92582.1"/>
    <property type="molecule type" value="Genomic_DNA"/>
</dbReference>
<evidence type="ECO:0000256" key="12">
    <source>
        <dbReference type="ARBA" id="ARBA00023152"/>
    </source>
</evidence>
<keyword evidence="8" id="KW-0547">Nucleotide-binding</keyword>
<name>A2FR66_TRIV3</name>
<evidence type="ECO:0000256" key="13">
    <source>
        <dbReference type="ARBA" id="ARBA00048070"/>
    </source>
</evidence>
<dbReference type="Gene3D" id="3.40.50.460">
    <property type="entry name" value="Phosphofructokinase domain"/>
    <property type="match status" value="1"/>
</dbReference>
<comment type="pathway">
    <text evidence="3">Carbohydrate degradation; glycolysis; D-glyceraldehyde 3-phosphate and glycerone phosphate from D-glucose: step 3/4.</text>
</comment>
<keyword evidence="9" id="KW-0418">Kinase</keyword>
<evidence type="ECO:0000259" key="14">
    <source>
        <dbReference type="Pfam" id="PF00365"/>
    </source>
</evidence>
<dbReference type="VEuPathDB" id="TrichDB:TVAGG3_0388530"/>
<dbReference type="InParanoid" id="A2FR66"/>
<gene>
    <name evidence="15" type="ORF">TVAG_496160</name>
</gene>
<evidence type="ECO:0000256" key="1">
    <source>
        <dbReference type="ARBA" id="ARBA00001946"/>
    </source>
</evidence>
<dbReference type="UniPathway" id="UPA00109">
    <property type="reaction ID" value="UER00182"/>
</dbReference>
<dbReference type="InterPro" id="IPR012003">
    <property type="entry name" value="ATP_PFK_prok-type"/>
</dbReference>
<keyword evidence="16" id="KW-1185">Reference proteome</keyword>
<evidence type="ECO:0000313" key="15">
    <source>
        <dbReference type="EMBL" id="EAX92582.1"/>
    </source>
</evidence>
<dbReference type="GO" id="GO:0070095">
    <property type="term" value="F:fructose-6-phosphate binding"/>
    <property type="evidence" value="ECO:0000318"/>
    <property type="project" value="GO_Central"/>
</dbReference>